<dbReference type="PANTHER" id="PTHR30093:SF34">
    <property type="entry name" value="PREPILIN PEPTIDASE-DEPENDENT PROTEIN D"/>
    <property type="match status" value="1"/>
</dbReference>
<evidence type="ECO:0000313" key="6">
    <source>
        <dbReference type="Proteomes" id="UP000588068"/>
    </source>
</evidence>
<evidence type="ECO:0000256" key="4">
    <source>
        <dbReference type="SAM" id="Phobius"/>
    </source>
</evidence>
<keyword evidence="3" id="KW-0281">Fimbrium</keyword>
<feature type="transmembrane region" description="Helical" evidence="4">
    <location>
        <begin position="7"/>
        <end position="29"/>
    </location>
</feature>
<dbReference type="InterPro" id="IPR045584">
    <property type="entry name" value="Pilin-like"/>
</dbReference>
<dbReference type="GO" id="GO:0007155">
    <property type="term" value="P:cell adhesion"/>
    <property type="evidence" value="ECO:0007669"/>
    <property type="project" value="InterPro"/>
</dbReference>
<protein>
    <submittedName>
        <fullName evidence="5">Type IV pilus assembly protein PilA</fullName>
    </submittedName>
</protein>
<dbReference type="Pfam" id="PF00114">
    <property type="entry name" value="Pilin"/>
    <property type="match status" value="1"/>
</dbReference>
<proteinExistence type="inferred from homology"/>
<dbReference type="GO" id="GO:0043107">
    <property type="term" value="P:type IV pilus-dependent motility"/>
    <property type="evidence" value="ECO:0007669"/>
    <property type="project" value="TreeGrafter"/>
</dbReference>
<dbReference type="Proteomes" id="UP000588068">
    <property type="component" value="Unassembled WGS sequence"/>
</dbReference>
<dbReference type="SUPFAM" id="SSF54523">
    <property type="entry name" value="Pili subunits"/>
    <property type="match status" value="1"/>
</dbReference>
<sequence>MKSRGFTLIELMIVVAIIGILAGIAIPAYQDYTIRSQVVEAFSLASELKPSIQDYRKEHGRFPATNADAGVPEAQLLIGNYVSRIDVVDGAVHIAFGQLANSNLKGSVITLQPLVVKGSPTSPMSWRCGKREIPEGMEALGENRTTVDNKYVPAACRGT</sequence>
<dbReference type="NCBIfam" id="TIGR02532">
    <property type="entry name" value="IV_pilin_GFxxxE"/>
    <property type="match status" value="1"/>
</dbReference>
<dbReference type="GO" id="GO:0044096">
    <property type="term" value="C:type IV pilus"/>
    <property type="evidence" value="ECO:0007669"/>
    <property type="project" value="TreeGrafter"/>
</dbReference>
<comment type="caution">
    <text evidence="5">The sequence shown here is derived from an EMBL/GenBank/DDBJ whole genome shotgun (WGS) entry which is preliminary data.</text>
</comment>
<dbReference type="PROSITE" id="PS00409">
    <property type="entry name" value="PROKAR_NTER_METHYL"/>
    <property type="match status" value="1"/>
</dbReference>
<dbReference type="EMBL" id="JACHHZ010000005">
    <property type="protein sequence ID" value="MBB6095545.1"/>
    <property type="molecule type" value="Genomic_DNA"/>
</dbReference>
<dbReference type="PANTHER" id="PTHR30093">
    <property type="entry name" value="GENERAL SECRETION PATHWAY PROTEIN G"/>
    <property type="match status" value="1"/>
</dbReference>
<evidence type="ECO:0000256" key="3">
    <source>
        <dbReference type="RuleBase" id="RU000389"/>
    </source>
</evidence>
<evidence type="ECO:0000256" key="1">
    <source>
        <dbReference type="ARBA" id="ARBA00005233"/>
    </source>
</evidence>
<dbReference type="InterPro" id="IPR012902">
    <property type="entry name" value="N_methyl_site"/>
</dbReference>
<evidence type="ECO:0000256" key="2">
    <source>
        <dbReference type="ARBA" id="ARBA00022481"/>
    </source>
</evidence>
<comment type="similarity">
    <text evidence="1 3">Belongs to the N-Me-Phe pilin family.</text>
</comment>
<dbReference type="Gene3D" id="3.30.700.10">
    <property type="entry name" value="Glycoprotein, Type 4 Pilin"/>
    <property type="match status" value="1"/>
</dbReference>
<keyword evidence="2" id="KW-0488">Methylation</keyword>
<dbReference type="AlphaFoldDB" id="A0A841HUN6"/>
<keyword evidence="4" id="KW-0472">Membrane</keyword>
<accession>A0A841HUN6</accession>
<keyword evidence="4" id="KW-1133">Transmembrane helix</keyword>
<dbReference type="InterPro" id="IPR001082">
    <property type="entry name" value="Pilin"/>
</dbReference>
<dbReference type="Pfam" id="PF07963">
    <property type="entry name" value="N_methyl"/>
    <property type="match status" value="1"/>
</dbReference>
<evidence type="ECO:0000313" key="5">
    <source>
        <dbReference type="EMBL" id="MBB6095545.1"/>
    </source>
</evidence>
<organism evidence="5 6">
    <name type="scientific">Povalibacter uvarum</name>
    <dbReference type="NCBI Taxonomy" id="732238"/>
    <lineage>
        <taxon>Bacteria</taxon>
        <taxon>Pseudomonadati</taxon>
        <taxon>Pseudomonadota</taxon>
        <taxon>Gammaproteobacteria</taxon>
        <taxon>Steroidobacterales</taxon>
        <taxon>Steroidobacteraceae</taxon>
        <taxon>Povalibacter</taxon>
    </lineage>
</organism>
<keyword evidence="4" id="KW-0812">Transmembrane</keyword>
<dbReference type="RefSeq" id="WP_184334902.1">
    <property type="nucleotide sequence ID" value="NZ_JACHHZ010000005.1"/>
</dbReference>
<name>A0A841HUN6_9GAMM</name>
<keyword evidence="6" id="KW-1185">Reference proteome</keyword>
<gene>
    <name evidence="5" type="ORF">HNQ60_004435</name>
</gene>
<reference evidence="5 6" key="1">
    <citation type="submission" date="2020-08" db="EMBL/GenBank/DDBJ databases">
        <title>Genomic Encyclopedia of Type Strains, Phase IV (KMG-IV): sequencing the most valuable type-strain genomes for metagenomic binning, comparative biology and taxonomic classification.</title>
        <authorList>
            <person name="Goeker M."/>
        </authorList>
    </citation>
    <scope>NUCLEOTIDE SEQUENCE [LARGE SCALE GENOMIC DNA]</scope>
    <source>
        <strain evidence="5 6">DSM 26723</strain>
    </source>
</reference>